<feature type="coiled-coil region" evidence="2">
    <location>
        <begin position="196"/>
        <end position="258"/>
    </location>
</feature>
<dbReference type="GO" id="GO:1990195">
    <property type="term" value="C:macrolide transmembrane transporter complex"/>
    <property type="evidence" value="ECO:0007669"/>
    <property type="project" value="InterPro"/>
</dbReference>
<dbReference type="GO" id="GO:0019898">
    <property type="term" value="C:extrinsic component of membrane"/>
    <property type="evidence" value="ECO:0007669"/>
    <property type="project" value="InterPro"/>
</dbReference>
<dbReference type="Proteomes" id="UP000032266">
    <property type="component" value="Chromosome"/>
</dbReference>
<dbReference type="EMBL" id="CP007142">
    <property type="protein sequence ID" value="AJQ93301.1"/>
    <property type="molecule type" value="Genomic_DNA"/>
</dbReference>
<proteinExistence type="inferred from homology"/>
<evidence type="ECO:0000256" key="1">
    <source>
        <dbReference type="ARBA" id="ARBA00009477"/>
    </source>
</evidence>
<sequence>MTVLKNVKSDQEVRFKNKETTLEGQASEHAGQMETGAIPEPQNMGKRKPNVVMPILVLLILGAGGWYGYQWWTEGRFMVSTDDAYIQGDIAIISPKVTGYVDEVNVKANQRVKAGDVLVTLDNGDYRIAAEQVDASIDSQNLAIKSIDARIVGARASLEQAKATKLALQAKVHIAELTVQRASRLQEQSYSTQSSLDSANASLDEVKAELVGANANIEAAQANISVLTAQRNEAVAALKSLQLNKEQAERNLAFTVLKAPYDGTIGNLSVQKGDLVSAGASLASLVPANDLYIEANFKETQIDQISPGEKVKIHVDAFGSLDIEGRVESLSPASGSVFSVLPAENATGNFTKVVQRIPVRIGIPTSELDKGYLRAGLSVVVDIDTRTATMASLVNVD</sequence>
<keyword evidence="4" id="KW-0472">Membrane</keyword>
<feature type="domain" description="Multidrug resistance protein MdtA-like barrel-sandwich hybrid" evidence="5">
    <location>
        <begin position="91"/>
        <end position="285"/>
    </location>
</feature>
<dbReference type="InterPro" id="IPR030190">
    <property type="entry name" value="MacA_alpha-hairpin_sf"/>
</dbReference>
<name>A0A0C5VGJ5_9GAMM</name>
<dbReference type="Gene3D" id="2.40.30.170">
    <property type="match status" value="1"/>
</dbReference>
<keyword evidence="7" id="KW-1185">Reference proteome</keyword>
<keyword evidence="4" id="KW-0812">Transmembrane</keyword>
<dbReference type="PANTHER" id="PTHR30386:SF24">
    <property type="entry name" value="MULTIDRUG RESISTANCE EFFLUX PUMP"/>
    <property type="match status" value="1"/>
</dbReference>
<comment type="similarity">
    <text evidence="1">Belongs to the membrane fusion protein (MFP) (TC 8.A.1) family.</text>
</comment>
<keyword evidence="4" id="KW-1133">Transmembrane helix</keyword>
<dbReference type="AlphaFoldDB" id="A0A0C5VGJ5"/>
<evidence type="ECO:0000259" key="5">
    <source>
        <dbReference type="Pfam" id="PF25917"/>
    </source>
</evidence>
<dbReference type="STRING" id="1445510.YC6258_01253"/>
<dbReference type="PANTHER" id="PTHR30386">
    <property type="entry name" value="MEMBRANE FUSION SUBUNIT OF EMRAB-TOLC MULTIDRUG EFFLUX PUMP"/>
    <property type="match status" value="1"/>
</dbReference>
<feature type="region of interest" description="Disordered" evidence="3">
    <location>
        <begin position="19"/>
        <end position="44"/>
    </location>
</feature>
<evidence type="ECO:0000256" key="3">
    <source>
        <dbReference type="SAM" id="MobiDB-lite"/>
    </source>
</evidence>
<keyword evidence="2" id="KW-0175">Coiled coil</keyword>
<gene>
    <name evidence="6" type="ORF">YC6258_01253</name>
</gene>
<organism evidence="6 7">
    <name type="scientific">Gynuella sunshinyii YC6258</name>
    <dbReference type="NCBI Taxonomy" id="1445510"/>
    <lineage>
        <taxon>Bacteria</taxon>
        <taxon>Pseudomonadati</taxon>
        <taxon>Pseudomonadota</taxon>
        <taxon>Gammaproteobacteria</taxon>
        <taxon>Oceanospirillales</taxon>
        <taxon>Saccharospirillaceae</taxon>
        <taxon>Gynuella</taxon>
    </lineage>
</organism>
<dbReference type="Gene3D" id="2.40.50.100">
    <property type="match status" value="1"/>
</dbReference>
<dbReference type="HOGENOM" id="CLU_018816_15_1_6"/>
<evidence type="ECO:0000313" key="6">
    <source>
        <dbReference type="EMBL" id="AJQ93301.1"/>
    </source>
</evidence>
<dbReference type="InterPro" id="IPR050739">
    <property type="entry name" value="MFP"/>
</dbReference>
<evidence type="ECO:0000256" key="2">
    <source>
        <dbReference type="SAM" id="Coils"/>
    </source>
</evidence>
<accession>A0A0C5VGJ5</accession>
<evidence type="ECO:0000256" key="4">
    <source>
        <dbReference type="SAM" id="Phobius"/>
    </source>
</evidence>
<dbReference type="KEGG" id="gsn:YC6258_01253"/>
<dbReference type="Pfam" id="PF25917">
    <property type="entry name" value="BSH_RND"/>
    <property type="match status" value="1"/>
</dbReference>
<dbReference type="GO" id="GO:1990961">
    <property type="term" value="P:xenobiotic detoxification by transmembrane export across the plasma membrane"/>
    <property type="evidence" value="ECO:0007669"/>
    <property type="project" value="InterPro"/>
</dbReference>
<feature type="transmembrane region" description="Helical" evidence="4">
    <location>
        <begin position="51"/>
        <end position="72"/>
    </location>
</feature>
<dbReference type="OrthoDB" id="9811754at2"/>
<protein>
    <submittedName>
        <fullName evidence="6">Multidrug resistance efflux pump</fullName>
    </submittedName>
</protein>
<reference evidence="6 7" key="1">
    <citation type="submission" date="2014-01" db="EMBL/GenBank/DDBJ databases">
        <title>Full genme sequencing of cellulolytic bacterium Gynuella sunshinyii YC6258T gen. nov., sp. nov.</title>
        <authorList>
            <person name="Khan H."/>
            <person name="Chung E.J."/>
            <person name="Chung Y.R."/>
        </authorList>
    </citation>
    <scope>NUCLEOTIDE SEQUENCE [LARGE SCALE GENOMIC DNA]</scope>
    <source>
        <strain evidence="6 7">YC6258</strain>
    </source>
</reference>
<evidence type="ECO:0000313" key="7">
    <source>
        <dbReference type="Proteomes" id="UP000032266"/>
    </source>
</evidence>
<dbReference type="InterPro" id="IPR058625">
    <property type="entry name" value="MdtA-like_BSH"/>
</dbReference>
<dbReference type="SUPFAM" id="SSF111369">
    <property type="entry name" value="HlyD-like secretion proteins"/>
    <property type="match status" value="2"/>
</dbReference>
<dbReference type="Gene3D" id="6.10.140.1990">
    <property type="match status" value="1"/>
</dbReference>
<dbReference type="PATRIC" id="fig|1445510.3.peg.1222"/>